<organism evidence="9 10">
    <name type="scientific">Lentisphaera araneosa HTCC2155</name>
    <dbReference type="NCBI Taxonomy" id="313628"/>
    <lineage>
        <taxon>Bacteria</taxon>
        <taxon>Pseudomonadati</taxon>
        <taxon>Lentisphaerota</taxon>
        <taxon>Lentisphaeria</taxon>
        <taxon>Lentisphaerales</taxon>
        <taxon>Lentisphaeraceae</taxon>
        <taxon>Lentisphaera</taxon>
    </lineage>
</organism>
<evidence type="ECO:0000313" key="10">
    <source>
        <dbReference type="Proteomes" id="UP000004947"/>
    </source>
</evidence>
<dbReference type="PANTHER" id="PTHR10277">
    <property type="entry name" value="HOMOCITRATE SYNTHASE-RELATED"/>
    <property type="match status" value="1"/>
</dbReference>
<dbReference type="PROSITE" id="PS50991">
    <property type="entry name" value="PYR_CT"/>
    <property type="match status" value="1"/>
</dbReference>
<feature type="binding site" evidence="6">
    <location>
        <position position="196"/>
    </location>
    <ligand>
        <name>Mn(2+)</name>
        <dbReference type="ChEBI" id="CHEBI:29035"/>
    </ligand>
</feature>
<feature type="domain" description="Pyruvate carboxyltransferase" evidence="8">
    <location>
        <begin position="4"/>
        <end position="255"/>
    </location>
</feature>
<evidence type="ECO:0000256" key="2">
    <source>
        <dbReference type="ARBA" id="ARBA00022723"/>
    </source>
</evidence>
<dbReference type="Pfam" id="PF00682">
    <property type="entry name" value="HMGL-like"/>
    <property type="match status" value="1"/>
</dbReference>
<evidence type="ECO:0000256" key="7">
    <source>
        <dbReference type="NCBIfam" id="TIGR03217"/>
    </source>
</evidence>
<dbReference type="GO" id="GO:0003852">
    <property type="term" value="F:2-isopropylmalate synthase activity"/>
    <property type="evidence" value="ECO:0007669"/>
    <property type="project" value="TreeGrafter"/>
</dbReference>
<dbReference type="PANTHER" id="PTHR10277:SF9">
    <property type="entry name" value="2-ISOPROPYLMALATE SYNTHASE 1, CHLOROPLASTIC-RELATED"/>
    <property type="match status" value="1"/>
</dbReference>
<dbReference type="eggNOG" id="COG0119">
    <property type="taxonomic scope" value="Bacteria"/>
</dbReference>
<dbReference type="Proteomes" id="UP000004947">
    <property type="component" value="Unassembled WGS sequence"/>
</dbReference>
<dbReference type="Gene3D" id="1.10.8.60">
    <property type="match status" value="1"/>
</dbReference>
<feature type="binding site" evidence="6">
    <location>
        <begin position="12"/>
        <end position="13"/>
    </location>
    <ligand>
        <name>substrate</name>
    </ligand>
</feature>
<comment type="caution">
    <text evidence="9">The sequence shown here is derived from an EMBL/GenBank/DDBJ whole genome shotgun (WGS) entry which is preliminary data.</text>
</comment>
<comment type="catalytic activity">
    <reaction evidence="6">
        <text>(S)-4-hydroxy-2-oxopentanoate = acetaldehyde + pyruvate</text>
        <dbReference type="Rhea" id="RHEA:22624"/>
        <dbReference type="ChEBI" id="CHEBI:15343"/>
        <dbReference type="ChEBI" id="CHEBI:15361"/>
        <dbReference type="ChEBI" id="CHEBI:73143"/>
        <dbReference type="EC" id="4.1.3.39"/>
    </reaction>
</comment>
<dbReference type="InterPro" id="IPR012425">
    <property type="entry name" value="DmpG_comm"/>
</dbReference>
<evidence type="ECO:0000259" key="8">
    <source>
        <dbReference type="PROSITE" id="PS50991"/>
    </source>
</evidence>
<evidence type="ECO:0000256" key="4">
    <source>
        <dbReference type="ARBA" id="ARBA00023211"/>
    </source>
</evidence>
<keyword evidence="3 6" id="KW-0058">Aromatic hydrocarbons catabolism</keyword>
<feature type="binding site" evidence="6">
    <location>
        <position position="13"/>
    </location>
    <ligand>
        <name>Mn(2+)</name>
        <dbReference type="ChEBI" id="CHEBI:29035"/>
    </ligand>
</feature>
<keyword evidence="2 6" id="KW-0479">Metal-binding</keyword>
<comment type="similarity">
    <text evidence="1 6">Belongs to the 4-hydroxy-2-oxovalerate aldolase family.</text>
</comment>
<proteinExistence type="inferred from homology"/>
<evidence type="ECO:0000313" key="9">
    <source>
        <dbReference type="EMBL" id="EDM25194.1"/>
    </source>
</evidence>
<dbReference type="RefSeq" id="WP_007280969.1">
    <property type="nucleotide sequence ID" value="NZ_ABCK01000034.1"/>
</dbReference>
<dbReference type="SUPFAM" id="SSF51569">
    <property type="entry name" value="Aldolase"/>
    <property type="match status" value="1"/>
</dbReference>
<dbReference type="OrthoDB" id="9804858at2"/>
<evidence type="ECO:0000256" key="6">
    <source>
        <dbReference type="HAMAP-Rule" id="MF_01656"/>
    </source>
</evidence>
<dbReference type="InterPro" id="IPR035685">
    <property type="entry name" value="DRE_TIM_HOA"/>
</dbReference>
<accession>A6DT19</accession>
<dbReference type="AlphaFoldDB" id="A6DT19"/>
<dbReference type="Gene3D" id="3.20.20.70">
    <property type="entry name" value="Aldolase class I"/>
    <property type="match status" value="1"/>
</dbReference>
<dbReference type="STRING" id="313628.LNTAR_03159"/>
<dbReference type="HAMAP" id="MF_01656">
    <property type="entry name" value="HOA"/>
    <property type="match status" value="1"/>
</dbReference>
<protein>
    <recommendedName>
        <fullName evidence="6 7">4-hydroxy-2-oxovalerate aldolase</fullName>
        <shortName evidence="6">HOA</shortName>
        <ecNumber evidence="6 7">4.1.3.39</ecNumber>
    </recommendedName>
    <alternativeName>
        <fullName evidence="6">4-hydroxy-2-keto-pentanoic acid aldolase</fullName>
    </alternativeName>
    <alternativeName>
        <fullName evidence="6">4-hydroxy-2-oxopentanoate aldolase</fullName>
    </alternativeName>
</protein>
<dbReference type="CDD" id="cd07943">
    <property type="entry name" value="DRE_TIM_HOA"/>
    <property type="match status" value="1"/>
</dbReference>
<keyword evidence="5 6" id="KW-0456">Lyase</keyword>
<dbReference type="Pfam" id="PF07836">
    <property type="entry name" value="DmpG_comm"/>
    <property type="match status" value="1"/>
</dbReference>
<dbReference type="NCBIfam" id="TIGR03217">
    <property type="entry name" value="4OH_2_O_val_ald"/>
    <property type="match status" value="1"/>
</dbReference>
<sequence length="338" mass="35759">MKNIIISDPTLRDGNHAVGHQLSVEQVKIYAKAANAANVPILEVGHGNGIGASSLQVGLAKESDIDLLEAAKSQLTTTKLGIHCIPGFATIERDLKLALDIGVDVYRIASHVTEADVTKKHISFVRERGKEVYGVLMMSHMAGIETLVSEALKMESYGAEGVVIMDSAGAYLPQDVKKRVTALRTALNGHVGFHGHNNLGMGVANSLVAAECGATILDGTARAFGAGAGNTQLEVLIAVLEKSGYSTGVDLYKILDAGDIAEEYLIDVIPSVKSTSIASGMAGVFSGFIRHIDRVSISYGVDPRDVLFRLGKRGVVAGQEDIIIEVAQEIAEQQGKTK</sequence>
<keyword evidence="10" id="KW-1185">Reference proteome</keyword>
<dbReference type="InterPro" id="IPR050073">
    <property type="entry name" value="2-IPM_HCS-like"/>
</dbReference>
<reference evidence="9 10" key="1">
    <citation type="journal article" date="2010" name="J. Bacteriol.">
        <title>Genome sequence of Lentisphaera araneosa HTCC2155T, the type species of the order Lentisphaerales in the phylum Lentisphaerae.</title>
        <authorList>
            <person name="Thrash J.C."/>
            <person name="Cho J.C."/>
            <person name="Vergin K.L."/>
            <person name="Morris R.M."/>
            <person name="Giovannoni S.J."/>
        </authorList>
    </citation>
    <scope>NUCLEOTIDE SEQUENCE [LARGE SCALE GENOMIC DNA]</scope>
    <source>
        <strain evidence="9 10">HTCC2155</strain>
    </source>
</reference>
<keyword evidence="4 6" id="KW-0464">Manganese</keyword>
<feature type="binding site" evidence="6">
    <location>
        <position position="194"/>
    </location>
    <ligand>
        <name>substrate</name>
    </ligand>
</feature>
<comment type="caution">
    <text evidence="6">Lacks conserved residue(s) required for the propagation of feature annotation.</text>
</comment>
<feature type="active site" description="Proton acceptor" evidence="6">
    <location>
        <position position="16"/>
    </location>
</feature>
<dbReference type="GO" id="GO:0009098">
    <property type="term" value="P:L-leucine biosynthetic process"/>
    <property type="evidence" value="ECO:0007669"/>
    <property type="project" value="TreeGrafter"/>
</dbReference>
<feature type="binding site" evidence="6">
    <location>
        <position position="194"/>
    </location>
    <ligand>
        <name>Mn(2+)</name>
        <dbReference type="ChEBI" id="CHEBI:29035"/>
    </ligand>
</feature>
<feature type="binding site" evidence="6">
    <location>
        <position position="167"/>
    </location>
    <ligand>
        <name>substrate</name>
    </ligand>
</feature>
<dbReference type="GO" id="GO:0008701">
    <property type="term" value="F:4-hydroxy-2-oxovalerate aldolase activity"/>
    <property type="evidence" value="ECO:0007669"/>
    <property type="project" value="UniProtKB-UniRule"/>
</dbReference>
<dbReference type="InterPro" id="IPR013785">
    <property type="entry name" value="Aldolase_TIM"/>
</dbReference>
<dbReference type="InterPro" id="IPR000891">
    <property type="entry name" value="PYR_CT"/>
</dbReference>
<name>A6DT19_9BACT</name>
<dbReference type="NCBIfam" id="NF006049">
    <property type="entry name" value="PRK08195.1"/>
    <property type="match status" value="1"/>
</dbReference>
<dbReference type="GO" id="GO:0030145">
    <property type="term" value="F:manganese ion binding"/>
    <property type="evidence" value="ECO:0007669"/>
    <property type="project" value="UniProtKB-UniRule"/>
</dbReference>
<gene>
    <name evidence="9" type="ORF">LNTAR_03159</name>
</gene>
<evidence type="ECO:0000256" key="1">
    <source>
        <dbReference type="ARBA" id="ARBA00008944"/>
    </source>
</evidence>
<feature type="site" description="Transition state stabilizer" evidence="6">
    <location>
        <position position="12"/>
    </location>
</feature>
<dbReference type="SUPFAM" id="SSF89000">
    <property type="entry name" value="post-HMGL domain-like"/>
    <property type="match status" value="1"/>
</dbReference>
<dbReference type="EC" id="4.1.3.39" evidence="6 7"/>
<dbReference type="InterPro" id="IPR017629">
    <property type="entry name" value="4OH_2_O-val_aldolase"/>
</dbReference>
<evidence type="ECO:0000256" key="3">
    <source>
        <dbReference type="ARBA" id="ARBA00022797"/>
    </source>
</evidence>
<dbReference type="EMBL" id="ABCK01000034">
    <property type="protein sequence ID" value="EDM25194.1"/>
    <property type="molecule type" value="Genomic_DNA"/>
</dbReference>
<evidence type="ECO:0000256" key="5">
    <source>
        <dbReference type="ARBA" id="ARBA00023239"/>
    </source>
</evidence>